<protein>
    <recommendedName>
        <fullName evidence="3">DUF6594 domain-containing protein</fullName>
    </recommendedName>
</protein>
<name>A0A8T9BTK3_9HELO</name>
<evidence type="ECO:0000259" key="3">
    <source>
        <dbReference type="Pfam" id="PF20237"/>
    </source>
</evidence>
<dbReference type="PANTHER" id="PTHR34502">
    <property type="entry name" value="DUF6594 DOMAIN-CONTAINING PROTEIN-RELATED"/>
    <property type="match status" value="1"/>
</dbReference>
<dbReference type="EMBL" id="QGMF01000004">
    <property type="protein sequence ID" value="TVY21893.1"/>
    <property type="molecule type" value="Genomic_DNA"/>
</dbReference>
<evidence type="ECO:0000313" key="4">
    <source>
        <dbReference type="EMBL" id="TVY21893.1"/>
    </source>
</evidence>
<reference evidence="4 5" key="1">
    <citation type="submission" date="2018-05" db="EMBL/GenBank/DDBJ databases">
        <title>Whole genome sequencing for identification of molecular markers to develop diagnostic detection tools for the regulated plant pathogen Lachnellula willkommii.</title>
        <authorList>
            <person name="Giroux E."/>
            <person name="Bilodeau G."/>
        </authorList>
    </citation>
    <scope>NUCLEOTIDE SEQUENCE [LARGE SCALE GENOMIC DNA]</scope>
    <source>
        <strain evidence="4 5">CBS 203.66</strain>
    </source>
</reference>
<dbReference type="InterPro" id="IPR046529">
    <property type="entry name" value="DUF6594"/>
</dbReference>
<proteinExistence type="predicted"/>
<accession>A0A8T9BTK3</accession>
<dbReference type="OrthoDB" id="3533814at2759"/>
<evidence type="ECO:0000256" key="2">
    <source>
        <dbReference type="SAM" id="Phobius"/>
    </source>
</evidence>
<feature type="compositionally biased region" description="Low complexity" evidence="1">
    <location>
        <begin position="1"/>
        <end position="17"/>
    </location>
</feature>
<feature type="region of interest" description="Disordered" evidence="1">
    <location>
        <begin position="1"/>
        <end position="88"/>
    </location>
</feature>
<dbReference type="Pfam" id="PF20237">
    <property type="entry name" value="DUF6594"/>
    <property type="match status" value="1"/>
</dbReference>
<comment type="caution">
    <text evidence="4">The sequence shown here is derived from an EMBL/GenBank/DDBJ whole genome shotgun (WGS) entry which is preliminary data.</text>
</comment>
<organism evidence="4 5">
    <name type="scientific">Lachnellula arida</name>
    <dbReference type="NCBI Taxonomy" id="1316785"/>
    <lineage>
        <taxon>Eukaryota</taxon>
        <taxon>Fungi</taxon>
        <taxon>Dikarya</taxon>
        <taxon>Ascomycota</taxon>
        <taxon>Pezizomycotina</taxon>
        <taxon>Leotiomycetes</taxon>
        <taxon>Helotiales</taxon>
        <taxon>Lachnaceae</taxon>
        <taxon>Lachnellula</taxon>
    </lineage>
</organism>
<dbReference type="Proteomes" id="UP000469559">
    <property type="component" value="Unassembled WGS sequence"/>
</dbReference>
<feature type="transmembrane region" description="Helical" evidence="2">
    <location>
        <begin position="364"/>
        <end position="382"/>
    </location>
</feature>
<feature type="transmembrane region" description="Helical" evidence="2">
    <location>
        <begin position="333"/>
        <end position="357"/>
    </location>
</feature>
<keyword evidence="2" id="KW-0472">Membrane</keyword>
<dbReference type="AlphaFoldDB" id="A0A8T9BTK3"/>
<feature type="compositionally biased region" description="Low complexity" evidence="1">
    <location>
        <begin position="70"/>
        <end position="79"/>
    </location>
</feature>
<keyword evidence="5" id="KW-1185">Reference proteome</keyword>
<feature type="domain" description="DUF6594" evidence="3">
    <location>
        <begin position="145"/>
        <end position="396"/>
    </location>
</feature>
<evidence type="ECO:0000313" key="5">
    <source>
        <dbReference type="Proteomes" id="UP000469559"/>
    </source>
</evidence>
<evidence type="ECO:0000256" key="1">
    <source>
        <dbReference type="SAM" id="MobiDB-lite"/>
    </source>
</evidence>
<keyword evidence="2" id="KW-0812">Transmembrane</keyword>
<keyword evidence="2" id="KW-1133">Transmembrane helix</keyword>
<sequence>MASIAVAAASPAQAVEALPLTTPRQGYAANDDRAEQADPSREMQQSGIRNRGVEERAPRNAIQDDEARARTAQAATSAPADDERTQEARRPLSLTAIALEGVRNLAAKAQFSRQTKEERDEYNKRQGYDKIKYDDVHHHPEGLAQLACFMNSNDDWAIFRRFGYLSTRALNQLQIELTDLEKELNDLDDKDAADPLMKKRLRGYEGFGGWDNSELELLSRIRQKLSEFYDLLLRDSQVRDLGKAPPRHYRGLFNWVFGEHPLCPGKEDFIFHAEDFVSVAKHSDKGAPLAEFIQSFFDCSPESRLKSLFQTERELSKTRDPYVDYYSPSRLNIFVKAITVSLAIGMLLIPVMSLFLVPMSRESMAWLVFGFVMMFAATLSVISQAKVQDILVGTSA</sequence>
<gene>
    <name evidence="4" type="ORF">LARI1_G000272</name>
</gene>
<feature type="compositionally biased region" description="Basic and acidic residues" evidence="1">
    <location>
        <begin position="30"/>
        <end position="41"/>
    </location>
</feature>
<dbReference type="PANTHER" id="PTHR34502:SF3">
    <property type="entry name" value="DUF6594 DOMAIN-CONTAINING PROTEIN"/>
    <property type="match status" value="1"/>
</dbReference>